<dbReference type="PANTHER" id="PTHR35145">
    <property type="entry name" value="CYTOPLASMIC PROTEIN-RELATED"/>
    <property type="match status" value="1"/>
</dbReference>
<dbReference type="InterPro" id="IPR058532">
    <property type="entry name" value="YjbR/MT2646/Rv2570-like"/>
</dbReference>
<organism evidence="1 2">
    <name type="scientific">Pseudobacteroides cellulosolvens ATCC 35603 = DSM 2933</name>
    <dbReference type="NCBI Taxonomy" id="398512"/>
    <lineage>
        <taxon>Bacteria</taxon>
        <taxon>Bacillati</taxon>
        <taxon>Bacillota</taxon>
        <taxon>Clostridia</taxon>
        <taxon>Eubacteriales</taxon>
        <taxon>Oscillospiraceae</taxon>
        <taxon>Pseudobacteroides</taxon>
    </lineage>
</organism>
<evidence type="ECO:0000313" key="1">
    <source>
        <dbReference type="EMBL" id="KNY29074.1"/>
    </source>
</evidence>
<accession>A0A0L6JTM4</accession>
<dbReference type="Pfam" id="PF04237">
    <property type="entry name" value="YjbR"/>
    <property type="match status" value="1"/>
</dbReference>
<dbReference type="STRING" id="398512.Bccel_4348"/>
<evidence type="ECO:0000313" key="2">
    <source>
        <dbReference type="Proteomes" id="UP000036923"/>
    </source>
</evidence>
<dbReference type="EMBL" id="LGTC01000001">
    <property type="protein sequence ID" value="KNY29074.1"/>
    <property type="molecule type" value="Genomic_DNA"/>
</dbReference>
<dbReference type="Gene3D" id="3.90.1150.30">
    <property type="match status" value="1"/>
</dbReference>
<dbReference type="eggNOG" id="COG2315">
    <property type="taxonomic scope" value="Bacteria"/>
</dbReference>
<gene>
    <name evidence="1" type="ORF">Bccel_4348</name>
</gene>
<reference evidence="2" key="1">
    <citation type="submission" date="2015-07" db="EMBL/GenBank/DDBJ databases">
        <title>Near-Complete Genome Sequence of the Cellulolytic Bacterium Bacteroides (Pseudobacteroides) cellulosolvens ATCC 35603.</title>
        <authorList>
            <person name="Dassa B."/>
            <person name="Utturkar S.M."/>
            <person name="Klingeman D.M."/>
            <person name="Hurt R.A."/>
            <person name="Keller M."/>
            <person name="Xu J."/>
            <person name="Reddy Y.H.K."/>
            <person name="Borovok I."/>
            <person name="Grinberg I.R."/>
            <person name="Lamed R."/>
            <person name="Zhivin O."/>
            <person name="Bayer E.A."/>
            <person name="Brown S.D."/>
        </authorList>
    </citation>
    <scope>NUCLEOTIDE SEQUENCE [LARGE SCALE GENOMIC DNA]</scope>
    <source>
        <strain evidence="2">DSM 2933</strain>
    </source>
</reference>
<dbReference type="PANTHER" id="PTHR35145:SF1">
    <property type="entry name" value="CYTOPLASMIC PROTEIN"/>
    <property type="match status" value="1"/>
</dbReference>
<dbReference type="InterPro" id="IPR007351">
    <property type="entry name" value="YjbR"/>
</dbReference>
<evidence type="ECO:0008006" key="3">
    <source>
        <dbReference type="Google" id="ProtNLM"/>
    </source>
</evidence>
<proteinExistence type="predicted"/>
<dbReference type="InterPro" id="IPR038056">
    <property type="entry name" value="YjbR-like_sf"/>
</dbReference>
<protein>
    <recommendedName>
        <fullName evidence="3">MmcQ-like protein</fullName>
    </recommendedName>
</protein>
<keyword evidence="2" id="KW-1185">Reference proteome</keyword>
<dbReference type="SUPFAM" id="SSF142906">
    <property type="entry name" value="YjbR-like"/>
    <property type="match status" value="1"/>
</dbReference>
<dbReference type="Proteomes" id="UP000036923">
    <property type="component" value="Unassembled WGS sequence"/>
</dbReference>
<dbReference type="AlphaFoldDB" id="A0A0L6JTM4"/>
<name>A0A0L6JTM4_9FIRM</name>
<sequence>MNNAVYGEVELYLDSKAVKEYCLSKPGATEDFPFGPDVLVIKVGSKMFALVSGRENRINLSLKCDPFVAEDLRQRYPAVTAGYHLNKKHWNTVVIDGSVPDNEMAWMIDHSYELVIKSLSQAVKESLFE</sequence>
<comment type="caution">
    <text evidence="1">The sequence shown here is derived from an EMBL/GenBank/DDBJ whole genome shotgun (WGS) entry which is preliminary data.</text>
</comment>
<dbReference type="PATRIC" id="fig|398512.5.peg.4556"/>